<dbReference type="AlphaFoldDB" id="A0A1J5PAA3"/>
<comment type="catalytic activity">
    <reaction evidence="1">
        <text>ATP + protein L-histidine = ADP + protein N-phospho-L-histidine.</text>
        <dbReference type="EC" id="2.7.13.3"/>
    </reaction>
</comment>
<evidence type="ECO:0000313" key="6">
    <source>
        <dbReference type="EMBL" id="OIQ64743.1"/>
    </source>
</evidence>
<dbReference type="InterPro" id="IPR050482">
    <property type="entry name" value="Sensor_HK_TwoCompSys"/>
</dbReference>
<gene>
    <name evidence="6" type="primary">nreB_15</name>
    <name evidence="6" type="ORF">GALL_537060</name>
</gene>
<comment type="caution">
    <text evidence="6">The sequence shown here is derived from an EMBL/GenBank/DDBJ whole genome shotgun (WGS) entry which is preliminary data.</text>
</comment>
<dbReference type="EMBL" id="MLJW01007874">
    <property type="protein sequence ID" value="OIQ64743.1"/>
    <property type="molecule type" value="Genomic_DNA"/>
</dbReference>
<sequence length="160" mass="17144">MLTHAVQASQRIMMNLRPAVLDQGLVAAIHWLGNSFAKRTGTETVINAHLSTQRLPKAIELTAYRTAQEALTNVGKYAQCTQVKIDLAGDGIFLTLEVTDNGCGFIESNTGNTGGFGIRGLRERAKTVNGWVDVSSKIGFGTSITLSIPLTQTTPQENPG</sequence>
<dbReference type="PRINTS" id="PR00344">
    <property type="entry name" value="BCTRLSENSOR"/>
</dbReference>
<keyword evidence="4 6" id="KW-0418">Kinase</keyword>
<dbReference type="Gene3D" id="3.30.565.10">
    <property type="entry name" value="Histidine kinase-like ATPase, C-terminal domain"/>
    <property type="match status" value="1"/>
</dbReference>
<protein>
    <recommendedName>
        <fullName evidence="2">histidine kinase</fullName>
        <ecNumber evidence="2">2.7.13.3</ecNumber>
    </recommendedName>
</protein>
<dbReference type="GO" id="GO:0004673">
    <property type="term" value="F:protein histidine kinase activity"/>
    <property type="evidence" value="ECO:0007669"/>
    <property type="project" value="UniProtKB-EC"/>
</dbReference>
<dbReference type="PANTHER" id="PTHR24421:SF10">
    <property type="entry name" value="NITRATE_NITRITE SENSOR PROTEIN NARQ"/>
    <property type="match status" value="1"/>
</dbReference>
<keyword evidence="3 6" id="KW-0808">Transferase</keyword>
<evidence type="ECO:0000256" key="1">
    <source>
        <dbReference type="ARBA" id="ARBA00000085"/>
    </source>
</evidence>
<dbReference type="InterPro" id="IPR004358">
    <property type="entry name" value="Sig_transdc_His_kin-like_C"/>
</dbReference>
<dbReference type="CDD" id="cd16917">
    <property type="entry name" value="HATPase_UhpB-NarQ-NarX-like"/>
    <property type="match status" value="1"/>
</dbReference>
<evidence type="ECO:0000256" key="3">
    <source>
        <dbReference type="ARBA" id="ARBA00022679"/>
    </source>
</evidence>
<dbReference type="InterPro" id="IPR036890">
    <property type="entry name" value="HATPase_C_sf"/>
</dbReference>
<reference evidence="6" key="1">
    <citation type="submission" date="2016-10" db="EMBL/GenBank/DDBJ databases">
        <title>Sequence of Gallionella enrichment culture.</title>
        <authorList>
            <person name="Poehlein A."/>
            <person name="Muehling M."/>
            <person name="Daniel R."/>
        </authorList>
    </citation>
    <scope>NUCLEOTIDE SEQUENCE</scope>
</reference>
<dbReference type="SUPFAM" id="SSF55874">
    <property type="entry name" value="ATPase domain of HSP90 chaperone/DNA topoisomerase II/histidine kinase"/>
    <property type="match status" value="1"/>
</dbReference>
<dbReference type="InterPro" id="IPR003594">
    <property type="entry name" value="HATPase_dom"/>
</dbReference>
<evidence type="ECO:0000259" key="5">
    <source>
        <dbReference type="SMART" id="SM00387"/>
    </source>
</evidence>
<dbReference type="Pfam" id="PF02518">
    <property type="entry name" value="HATPase_c"/>
    <property type="match status" value="1"/>
</dbReference>
<evidence type="ECO:0000256" key="4">
    <source>
        <dbReference type="ARBA" id="ARBA00022777"/>
    </source>
</evidence>
<dbReference type="EC" id="2.7.13.3" evidence="2"/>
<dbReference type="SMART" id="SM00387">
    <property type="entry name" value="HATPase_c"/>
    <property type="match status" value="1"/>
</dbReference>
<proteinExistence type="predicted"/>
<name>A0A1J5PAA3_9ZZZZ</name>
<accession>A0A1J5PAA3</accession>
<dbReference type="GO" id="GO:0000160">
    <property type="term" value="P:phosphorelay signal transduction system"/>
    <property type="evidence" value="ECO:0007669"/>
    <property type="project" value="UniProtKB-KW"/>
</dbReference>
<feature type="domain" description="Histidine kinase/HSP90-like ATPase" evidence="5">
    <location>
        <begin position="58"/>
        <end position="152"/>
    </location>
</feature>
<organism evidence="6">
    <name type="scientific">mine drainage metagenome</name>
    <dbReference type="NCBI Taxonomy" id="410659"/>
    <lineage>
        <taxon>unclassified sequences</taxon>
        <taxon>metagenomes</taxon>
        <taxon>ecological metagenomes</taxon>
    </lineage>
</organism>
<evidence type="ECO:0000256" key="2">
    <source>
        <dbReference type="ARBA" id="ARBA00012438"/>
    </source>
</evidence>
<dbReference type="PANTHER" id="PTHR24421">
    <property type="entry name" value="NITRATE/NITRITE SENSOR PROTEIN NARX-RELATED"/>
    <property type="match status" value="1"/>
</dbReference>